<feature type="region of interest" description="Disordered" evidence="1">
    <location>
        <begin position="155"/>
        <end position="176"/>
    </location>
</feature>
<evidence type="ECO:0000313" key="2">
    <source>
        <dbReference type="EMBL" id="KAF8764984.1"/>
    </source>
</evidence>
<keyword evidence="3" id="KW-1185">Reference proteome</keyword>
<sequence length="176" mass="20716">MMENNGWKGRTQFGLPEEVFPSSRKKLPIKFNSYGDSLPFQNENRQNTEEAHQYSENVRPCFKDHSKGDSCSSPLEEKKGQCVCFCCRNASVRSKKPARVIYYEIPRPKFGGESVTERDYKVHPLPKREIPSWHPRRSQPWKRLMVPCETETTYKMDFQPPPHRRLLPRRAQMAKE</sequence>
<protein>
    <submittedName>
        <fullName evidence="2">Uncharacterized protein</fullName>
    </submittedName>
</protein>
<organism evidence="2 3">
    <name type="scientific">Argiope bruennichi</name>
    <name type="common">Wasp spider</name>
    <name type="synonym">Aranea bruennichi</name>
    <dbReference type="NCBI Taxonomy" id="94029"/>
    <lineage>
        <taxon>Eukaryota</taxon>
        <taxon>Metazoa</taxon>
        <taxon>Ecdysozoa</taxon>
        <taxon>Arthropoda</taxon>
        <taxon>Chelicerata</taxon>
        <taxon>Arachnida</taxon>
        <taxon>Araneae</taxon>
        <taxon>Araneomorphae</taxon>
        <taxon>Entelegynae</taxon>
        <taxon>Araneoidea</taxon>
        <taxon>Araneidae</taxon>
        <taxon>Argiope</taxon>
    </lineage>
</organism>
<reference evidence="2" key="2">
    <citation type="submission" date="2020-06" db="EMBL/GenBank/DDBJ databases">
        <authorList>
            <person name="Sheffer M."/>
        </authorList>
    </citation>
    <scope>NUCLEOTIDE SEQUENCE</scope>
</reference>
<gene>
    <name evidence="2" type="ORF">HNY73_023006</name>
</gene>
<evidence type="ECO:0000256" key="1">
    <source>
        <dbReference type="SAM" id="MobiDB-lite"/>
    </source>
</evidence>
<reference evidence="2" key="1">
    <citation type="journal article" date="2020" name="bioRxiv">
        <title>Chromosome-level reference genome of the European wasp spider Argiope bruennichi: a resource for studies on range expansion and evolutionary adaptation.</title>
        <authorList>
            <person name="Sheffer M.M."/>
            <person name="Hoppe A."/>
            <person name="Krehenwinkel H."/>
            <person name="Uhl G."/>
            <person name="Kuss A.W."/>
            <person name="Jensen L."/>
            <person name="Jensen C."/>
            <person name="Gillespie R.G."/>
            <person name="Hoff K.J."/>
            <person name="Prost S."/>
        </authorList>
    </citation>
    <scope>NUCLEOTIDE SEQUENCE</scope>
</reference>
<dbReference type="AlphaFoldDB" id="A0A8T0E711"/>
<dbReference type="Proteomes" id="UP000807504">
    <property type="component" value="Unassembled WGS sequence"/>
</dbReference>
<accession>A0A8T0E711</accession>
<dbReference type="EMBL" id="JABXBU010002231">
    <property type="protein sequence ID" value="KAF8764984.1"/>
    <property type="molecule type" value="Genomic_DNA"/>
</dbReference>
<proteinExistence type="predicted"/>
<evidence type="ECO:0000313" key="3">
    <source>
        <dbReference type="Proteomes" id="UP000807504"/>
    </source>
</evidence>
<comment type="caution">
    <text evidence="2">The sequence shown here is derived from an EMBL/GenBank/DDBJ whole genome shotgun (WGS) entry which is preliminary data.</text>
</comment>
<name>A0A8T0E711_ARGBR</name>